<gene>
    <name evidence="2" type="ORF">GGX14DRAFT_391549</name>
</gene>
<sequence length="301" mass="34021">MPKADANNTTETTLKVSAQQEIKKYTTELLRADRGLKLQELDPQPEEAHAELCTRSPTRHSGHLYRGGTCLGETLTDALCSLKQLEEFSHHATTAARTDFTLYSIMKLVSSWPKLRTVVSQIYFSAVPKSICVFILLHECDSKDTTEIPPATCALESITFERCMRNFEEMAPMFAGSAHSLRSFEAWTMGHKELTRRPDRRDLRACTPRNRDDPHRRMRPPHADVHPRPTLHRAESPVGEICTAFADALADGEADTPRRFPALCYLEYSAEDGTGCGRKQKAENIGESEMHLERGKTARYW</sequence>
<evidence type="ECO:0000256" key="1">
    <source>
        <dbReference type="SAM" id="MobiDB-lite"/>
    </source>
</evidence>
<feature type="region of interest" description="Disordered" evidence="1">
    <location>
        <begin position="204"/>
        <end position="231"/>
    </location>
</feature>
<proteinExistence type="predicted"/>
<evidence type="ECO:0000313" key="3">
    <source>
        <dbReference type="Proteomes" id="UP001219525"/>
    </source>
</evidence>
<keyword evidence="3" id="KW-1185">Reference proteome</keyword>
<reference evidence="2" key="1">
    <citation type="submission" date="2023-03" db="EMBL/GenBank/DDBJ databases">
        <title>Massive genome expansion in bonnet fungi (Mycena s.s.) driven by repeated elements and novel gene families across ecological guilds.</title>
        <authorList>
            <consortium name="Lawrence Berkeley National Laboratory"/>
            <person name="Harder C.B."/>
            <person name="Miyauchi S."/>
            <person name="Viragh M."/>
            <person name="Kuo A."/>
            <person name="Thoen E."/>
            <person name="Andreopoulos B."/>
            <person name="Lu D."/>
            <person name="Skrede I."/>
            <person name="Drula E."/>
            <person name="Henrissat B."/>
            <person name="Morin E."/>
            <person name="Kohler A."/>
            <person name="Barry K."/>
            <person name="LaButti K."/>
            <person name="Morin E."/>
            <person name="Salamov A."/>
            <person name="Lipzen A."/>
            <person name="Mereny Z."/>
            <person name="Hegedus B."/>
            <person name="Baldrian P."/>
            <person name="Stursova M."/>
            <person name="Weitz H."/>
            <person name="Taylor A."/>
            <person name="Grigoriev I.V."/>
            <person name="Nagy L.G."/>
            <person name="Martin F."/>
            <person name="Kauserud H."/>
        </authorList>
    </citation>
    <scope>NUCLEOTIDE SEQUENCE</scope>
    <source>
        <strain evidence="2">9144</strain>
    </source>
</reference>
<dbReference type="Proteomes" id="UP001219525">
    <property type="component" value="Unassembled WGS sequence"/>
</dbReference>
<protein>
    <submittedName>
        <fullName evidence="2">Uncharacterized protein</fullName>
    </submittedName>
</protein>
<dbReference type="AlphaFoldDB" id="A0AAD6VPM4"/>
<organism evidence="2 3">
    <name type="scientific">Mycena pura</name>
    <dbReference type="NCBI Taxonomy" id="153505"/>
    <lineage>
        <taxon>Eukaryota</taxon>
        <taxon>Fungi</taxon>
        <taxon>Dikarya</taxon>
        <taxon>Basidiomycota</taxon>
        <taxon>Agaricomycotina</taxon>
        <taxon>Agaricomycetes</taxon>
        <taxon>Agaricomycetidae</taxon>
        <taxon>Agaricales</taxon>
        <taxon>Marasmiineae</taxon>
        <taxon>Mycenaceae</taxon>
        <taxon>Mycena</taxon>
    </lineage>
</organism>
<dbReference type="EMBL" id="JARJCW010000016">
    <property type="protein sequence ID" value="KAJ7215870.1"/>
    <property type="molecule type" value="Genomic_DNA"/>
</dbReference>
<comment type="caution">
    <text evidence="2">The sequence shown here is derived from an EMBL/GenBank/DDBJ whole genome shotgun (WGS) entry which is preliminary data.</text>
</comment>
<name>A0AAD6VPM4_9AGAR</name>
<evidence type="ECO:0000313" key="2">
    <source>
        <dbReference type="EMBL" id="KAJ7215870.1"/>
    </source>
</evidence>
<accession>A0AAD6VPM4</accession>